<comment type="caution">
    <text evidence="1">The sequence shown here is derived from an EMBL/GenBank/DDBJ whole genome shotgun (WGS) entry which is preliminary data.</text>
</comment>
<keyword evidence="2" id="KW-1185">Reference proteome</keyword>
<reference evidence="1 2" key="1">
    <citation type="submission" date="2024-09" db="EMBL/GenBank/DDBJ databases">
        <authorList>
            <person name="Sun Q."/>
            <person name="Mori K."/>
        </authorList>
    </citation>
    <scope>NUCLEOTIDE SEQUENCE [LARGE SCALE GENOMIC DNA]</scope>
    <source>
        <strain evidence="1 2">JCM 13852</strain>
    </source>
</reference>
<name>A0ABV5UCK9_9PSEU</name>
<accession>A0ABV5UCK9</accession>
<dbReference type="Proteomes" id="UP001589535">
    <property type="component" value="Unassembled WGS sequence"/>
</dbReference>
<protein>
    <submittedName>
        <fullName evidence="1">Uncharacterized protein</fullName>
    </submittedName>
</protein>
<gene>
    <name evidence="1" type="ORF">ACFFTO_26235</name>
</gene>
<evidence type="ECO:0000313" key="1">
    <source>
        <dbReference type="EMBL" id="MFB9687693.1"/>
    </source>
</evidence>
<dbReference type="RefSeq" id="WP_378198479.1">
    <property type="nucleotide sequence ID" value="NZ_JBHMBK010000021.1"/>
</dbReference>
<dbReference type="EMBL" id="JBHMBK010000021">
    <property type="protein sequence ID" value="MFB9687693.1"/>
    <property type="molecule type" value="Genomic_DNA"/>
</dbReference>
<evidence type="ECO:0000313" key="2">
    <source>
        <dbReference type="Proteomes" id="UP001589535"/>
    </source>
</evidence>
<proteinExistence type="predicted"/>
<organism evidence="1 2">
    <name type="scientific">Amycolatopsis plumensis</name>
    <dbReference type="NCBI Taxonomy" id="236508"/>
    <lineage>
        <taxon>Bacteria</taxon>
        <taxon>Bacillati</taxon>
        <taxon>Actinomycetota</taxon>
        <taxon>Actinomycetes</taxon>
        <taxon>Pseudonocardiales</taxon>
        <taxon>Pseudonocardiaceae</taxon>
        <taxon>Amycolatopsis</taxon>
    </lineage>
</organism>
<sequence>MPYTSHGHWFGADAPTAEDVQPRLVARCGGPAMCPICAHDAAPVVEKRTVTRRRYATRAELAEPMAAHMRGANDMDVSWEDLALAALEGLAELHVPVDALVKITVEEEA</sequence>